<feature type="domain" description="DNA-directed DNA polymerase family B mitochondria/virus" evidence="15">
    <location>
        <begin position="50"/>
        <end position="478"/>
    </location>
</feature>
<evidence type="ECO:0000259" key="15">
    <source>
        <dbReference type="Pfam" id="PF03175"/>
    </source>
</evidence>
<dbReference type="InterPro" id="IPR043502">
    <property type="entry name" value="DNA/RNA_pol_sf"/>
</dbReference>
<evidence type="ECO:0000256" key="9">
    <source>
        <dbReference type="ARBA" id="ARBA00022839"/>
    </source>
</evidence>
<keyword evidence="8" id="KW-0378">Hydrolase</keyword>
<evidence type="ECO:0000313" key="16">
    <source>
        <dbReference type="EMBL" id="QHJ75889.1"/>
    </source>
</evidence>
<dbReference type="Gene3D" id="3.30.1770.10">
    <property type="entry name" value="TPR 1 domain of DNA polymerase"/>
    <property type="match status" value="1"/>
</dbReference>
<reference evidence="16 17" key="1">
    <citation type="submission" date="2019-12" db="EMBL/GenBank/DDBJ databases">
        <authorList>
            <person name="Shah Mahmud R."/>
            <person name="Ulyanova V."/>
            <person name="Mindubaeva L."/>
            <person name="Markelova M."/>
            <person name="Garifullina K."/>
            <person name="Malanin S."/>
            <person name="Doijad S.P."/>
            <person name="Chakraborty T."/>
            <person name="Ilinskaya O."/>
        </authorList>
    </citation>
    <scope>NUCLEOTIDE SEQUENCE [LARGE SCALE GENOMIC DNA]</scope>
</reference>
<dbReference type="PIRSF" id="PIRSF004178">
    <property type="entry name" value="Dpol_Bac_phage"/>
    <property type="match status" value="1"/>
</dbReference>
<dbReference type="PROSITE" id="PS00116">
    <property type="entry name" value="DNA_POLYMERASE_B"/>
    <property type="match status" value="1"/>
</dbReference>
<evidence type="ECO:0000313" key="17">
    <source>
        <dbReference type="Proteomes" id="UP000465105"/>
    </source>
</evidence>
<dbReference type="GeneID" id="56239368"/>
<dbReference type="InterPro" id="IPR006172">
    <property type="entry name" value="DNA-dir_DNA_pol_B"/>
</dbReference>
<keyword evidence="7" id="KW-0540">Nuclease</keyword>
<dbReference type="SUPFAM" id="SSF56672">
    <property type="entry name" value="DNA/RNA polymerases"/>
    <property type="match status" value="1"/>
</dbReference>
<dbReference type="GO" id="GO:0039693">
    <property type="term" value="P:viral DNA genome replication"/>
    <property type="evidence" value="ECO:0007669"/>
    <property type="project" value="UniProtKB-KW"/>
</dbReference>
<organism evidence="16 17">
    <name type="scientific">Bacillus phage SRT01hs</name>
    <dbReference type="NCBI Taxonomy" id="2847044"/>
    <lineage>
        <taxon>Viruses</taxon>
        <taxon>Duplodnaviria</taxon>
        <taxon>Heunggongvirae</taxon>
        <taxon>Uroviricota</taxon>
        <taxon>Caudoviricetes</taxon>
        <taxon>Salasmaviridae</taxon>
        <taxon>Tatarstanvirinae</taxon>
        <taxon>Gaunavirus</taxon>
        <taxon>Gaunavirus SRT01hs</taxon>
    </lineage>
</organism>
<dbReference type="PANTHER" id="PTHR33568">
    <property type="entry name" value="DNA POLYMERASE"/>
    <property type="match status" value="1"/>
</dbReference>
<dbReference type="PRINTS" id="PR00106">
    <property type="entry name" value="DNAPOLB"/>
</dbReference>
<comment type="similarity">
    <text evidence="1 14">Belongs to the DNA polymerase type-B family.</text>
</comment>
<dbReference type="InterPro" id="IPR023211">
    <property type="entry name" value="DNA_pol_palm_dom_sf"/>
</dbReference>
<dbReference type="EC" id="2.7.7.7" evidence="2 14"/>
<dbReference type="Proteomes" id="UP000465105">
    <property type="component" value="Segment"/>
</dbReference>
<keyword evidence="11" id="KW-1194">Viral DNA replication</keyword>
<dbReference type="GO" id="GO:0003677">
    <property type="term" value="F:DNA binding"/>
    <property type="evidence" value="ECO:0007669"/>
    <property type="project" value="UniProtKB-KW"/>
</dbReference>
<evidence type="ECO:0000256" key="12">
    <source>
        <dbReference type="ARBA" id="ARBA00023125"/>
    </source>
</evidence>
<sequence>MARNVYVCDFETTTDPEDCRLWAWGWMDLYNTDNWSYGEDIDSFMEWALNSNADIYFHNLKFDGSFILPWLLNNGYVHTEEDRTNTPREFTTTISGMGQWYAIDVCISTKGKNKNHVVFYDSLKKLPFKVEQIAKGFGLPVLKGEIDYKKHRPVGYQMDDNELEYLKHDLMIVALALRSMFENDFTSMTVGSDALNTYKEMLGNKQWEKYFPVLSLKLNEGIRKAYKGGFTWVNPKFQGKEIYGGKVYDVNSMYPAMMMNKLLPYGEPRLFMGEYQENEDYPLYIQQVRCFFELKKDKIPCIQIKGNARFGQNEYLTSSGDEYVDLHVTNVDWELIKEHYHIYEEQYVGGFMFKGFVGFFNDYINRFMEIKNSPESSAEQVLQAKLMLNSLYGKFATNPDVTGKVPYLDENGVLKFRKGEKKERDPVYTPMGCFITAYARENILTNAQKLYPRFIYADTDSIHVEGFEEVEPIKDVIDPKKLGYWDHEATFQRARYVRQKTYFIETTWKENEKGKLEVCEPQDATKVKNKIACAGMSDAIKERVTFKEFKIGYSTHGSLKPKNVLGGVVLMDYPFAIK</sequence>
<dbReference type="PANTHER" id="PTHR33568:SF3">
    <property type="entry name" value="DNA-DIRECTED DNA POLYMERASE"/>
    <property type="match status" value="1"/>
</dbReference>
<keyword evidence="12 14" id="KW-0238">DNA-binding</keyword>
<keyword evidence="5 14" id="KW-0548">Nucleotidyltransferase</keyword>
<evidence type="ECO:0000256" key="8">
    <source>
        <dbReference type="ARBA" id="ARBA00022801"/>
    </source>
</evidence>
<dbReference type="Gene3D" id="3.30.420.10">
    <property type="entry name" value="Ribonuclease H-like superfamily/Ribonuclease H"/>
    <property type="match status" value="1"/>
</dbReference>
<evidence type="ECO:0000256" key="11">
    <source>
        <dbReference type="ARBA" id="ARBA00023109"/>
    </source>
</evidence>
<dbReference type="InterPro" id="IPR004868">
    <property type="entry name" value="DNA-dir_DNA_pol_B_mt/vir"/>
</dbReference>
<evidence type="ECO:0000256" key="10">
    <source>
        <dbReference type="ARBA" id="ARBA00022932"/>
    </source>
</evidence>
<accession>A0A6B9SYB9</accession>
<dbReference type="Pfam" id="PF03175">
    <property type="entry name" value="DNA_pol_B_2"/>
    <property type="match status" value="1"/>
</dbReference>
<keyword evidence="6 14" id="KW-0235">DNA replication</keyword>
<evidence type="ECO:0000256" key="1">
    <source>
        <dbReference type="ARBA" id="ARBA00005755"/>
    </source>
</evidence>
<evidence type="ECO:0000256" key="7">
    <source>
        <dbReference type="ARBA" id="ARBA00022722"/>
    </source>
</evidence>
<dbReference type="GO" id="GO:0006260">
    <property type="term" value="P:DNA replication"/>
    <property type="evidence" value="ECO:0007669"/>
    <property type="project" value="UniProtKB-KW"/>
</dbReference>
<dbReference type="Gene3D" id="4.10.80.30">
    <property type="entry name" value="DNA polymerase, domain 6"/>
    <property type="match status" value="1"/>
</dbReference>
<dbReference type="RefSeq" id="YP_009910648.1">
    <property type="nucleotide sequence ID" value="NC_049973.1"/>
</dbReference>
<protein>
    <recommendedName>
        <fullName evidence="3 14">DNA polymerase</fullName>
        <ecNumber evidence="2 14">2.7.7.7</ecNumber>
    </recommendedName>
</protein>
<dbReference type="SUPFAM" id="SSF53098">
    <property type="entry name" value="Ribonuclease H-like"/>
    <property type="match status" value="1"/>
</dbReference>
<dbReference type="GO" id="GO:0001882">
    <property type="term" value="F:nucleoside binding"/>
    <property type="evidence" value="ECO:0007669"/>
    <property type="project" value="InterPro"/>
</dbReference>
<dbReference type="InterPro" id="IPR012337">
    <property type="entry name" value="RNaseH-like_sf"/>
</dbReference>
<dbReference type="InterPro" id="IPR014416">
    <property type="entry name" value="DNA-dir_DNA_polB_phi29_vir"/>
</dbReference>
<keyword evidence="4 14" id="KW-0808">Transferase</keyword>
<dbReference type="GO" id="GO:0003887">
    <property type="term" value="F:DNA-directed DNA polymerase activity"/>
    <property type="evidence" value="ECO:0007669"/>
    <property type="project" value="UniProtKB-KW"/>
</dbReference>
<dbReference type="GO" id="GO:0000166">
    <property type="term" value="F:nucleotide binding"/>
    <property type="evidence" value="ECO:0007669"/>
    <property type="project" value="InterPro"/>
</dbReference>
<dbReference type="GO" id="GO:0004527">
    <property type="term" value="F:exonuclease activity"/>
    <property type="evidence" value="ECO:0007669"/>
    <property type="project" value="UniProtKB-KW"/>
</dbReference>
<dbReference type="SMART" id="SM00486">
    <property type="entry name" value="POLBc"/>
    <property type="match status" value="1"/>
</dbReference>
<evidence type="ECO:0000256" key="14">
    <source>
        <dbReference type="RuleBase" id="RU000442"/>
    </source>
</evidence>
<dbReference type="EMBL" id="MN857617">
    <property type="protein sequence ID" value="QHJ75889.1"/>
    <property type="molecule type" value="Genomic_DNA"/>
</dbReference>
<keyword evidence="9" id="KW-0269">Exonuclease</keyword>
<dbReference type="Gene3D" id="1.10.287.690">
    <property type="entry name" value="Helix hairpin bin"/>
    <property type="match status" value="1"/>
</dbReference>
<evidence type="ECO:0000256" key="13">
    <source>
        <dbReference type="ARBA" id="ARBA00049244"/>
    </source>
</evidence>
<evidence type="ECO:0000256" key="6">
    <source>
        <dbReference type="ARBA" id="ARBA00022705"/>
    </source>
</evidence>
<name>A0A6B9SYB9_9CAUD</name>
<evidence type="ECO:0000256" key="5">
    <source>
        <dbReference type="ARBA" id="ARBA00022695"/>
    </source>
</evidence>
<evidence type="ECO:0000256" key="4">
    <source>
        <dbReference type="ARBA" id="ARBA00022679"/>
    </source>
</evidence>
<keyword evidence="17" id="KW-1185">Reference proteome</keyword>
<comment type="catalytic activity">
    <reaction evidence="13 14">
        <text>DNA(n) + a 2'-deoxyribonucleoside 5'-triphosphate = DNA(n+1) + diphosphate</text>
        <dbReference type="Rhea" id="RHEA:22508"/>
        <dbReference type="Rhea" id="RHEA-COMP:17339"/>
        <dbReference type="Rhea" id="RHEA-COMP:17340"/>
        <dbReference type="ChEBI" id="CHEBI:33019"/>
        <dbReference type="ChEBI" id="CHEBI:61560"/>
        <dbReference type="ChEBI" id="CHEBI:173112"/>
        <dbReference type="EC" id="2.7.7.7"/>
    </reaction>
</comment>
<proteinExistence type="inferred from homology"/>
<evidence type="ECO:0000256" key="2">
    <source>
        <dbReference type="ARBA" id="ARBA00012417"/>
    </source>
</evidence>
<dbReference type="InterPro" id="IPR036397">
    <property type="entry name" value="RNaseH_sf"/>
</dbReference>
<dbReference type="Gene3D" id="4.10.80.20">
    <property type="entry name" value="DNA polymerase, domain 5"/>
    <property type="match status" value="1"/>
</dbReference>
<keyword evidence="10 14" id="KW-0239">DNA-directed DNA polymerase</keyword>
<dbReference type="InterPro" id="IPR017964">
    <property type="entry name" value="DNA-dir_DNA_pol_B_CS"/>
</dbReference>
<dbReference type="Gene3D" id="3.90.1600.10">
    <property type="entry name" value="Palm domain of DNA polymerase"/>
    <property type="match status" value="1"/>
</dbReference>
<evidence type="ECO:0000256" key="3">
    <source>
        <dbReference type="ARBA" id="ARBA00015749"/>
    </source>
</evidence>